<accession>A0ABQ3I3H7</accession>
<evidence type="ECO:0000313" key="1">
    <source>
        <dbReference type="EMBL" id="GHE60993.1"/>
    </source>
</evidence>
<dbReference type="SUPFAM" id="SSF88659">
    <property type="entry name" value="Sigma3 and sigma4 domains of RNA polymerase sigma factors"/>
    <property type="match status" value="1"/>
</dbReference>
<evidence type="ECO:0008006" key="3">
    <source>
        <dbReference type="Google" id="ProtNLM"/>
    </source>
</evidence>
<proteinExistence type="predicted"/>
<sequence length="176" mass="20717">MDSGSLIDRIRRGDNAELQKVYEMYRGEFMVWANKHFDLDFEECKEAYQLSMVQFYENVVSGKLQVFTSDPKTYIFGIGKNKIRELRELRLKQPEAGRFEAESTDERLSRESLLNKVEQALHQLGDPCQKLLELYYYKKMSLAEITLALEYKNTDTTKNLKYKCLNRLRKLFTGGN</sequence>
<organism evidence="1 2">
    <name type="scientific">Roseivirga thermotolerans</name>
    <dbReference type="NCBI Taxonomy" id="1758176"/>
    <lineage>
        <taxon>Bacteria</taxon>
        <taxon>Pseudomonadati</taxon>
        <taxon>Bacteroidota</taxon>
        <taxon>Cytophagia</taxon>
        <taxon>Cytophagales</taxon>
        <taxon>Roseivirgaceae</taxon>
        <taxon>Roseivirga</taxon>
    </lineage>
</organism>
<reference evidence="2" key="1">
    <citation type="journal article" date="2019" name="Int. J. Syst. Evol. Microbiol.">
        <title>The Global Catalogue of Microorganisms (GCM) 10K type strain sequencing project: providing services to taxonomists for standard genome sequencing and annotation.</title>
        <authorList>
            <consortium name="The Broad Institute Genomics Platform"/>
            <consortium name="The Broad Institute Genome Sequencing Center for Infectious Disease"/>
            <person name="Wu L."/>
            <person name="Ma J."/>
        </authorList>
    </citation>
    <scope>NUCLEOTIDE SEQUENCE [LARGE SCALE GENOMIC DNA]</scope>
    <source>
        <strain evidence="2">CGMCC 1.15111</strain>
    </source>
</reference>
<dbReference type="Proteomes" id="UP000658258">
    <property type="component" value="Unassembled WGS sequence"/>
</dbReference>
<dbReference type="InterPro" id="IPR036388">
    <property type="entry name" value="WH-like_DNA-bd_sf"/>
</dbReference>
<keyword evidence="2" id="KW-1185">Reference proteome</keyword>
<protein>
    <recommendedName>
        <fullName evidence="3">Sigma-70 family RNA polymerase sigma factor</fullName>
    </recommendedName>
</protein>
<comment type="caution">
    <text evidence="1">The sequence shown here is derived from an EMBL/GenBank/DDBJ whole genome shotgun (WGS) entry which is preliminary data.</text>
</comment>
<dbReference type="Gene3D" id="1.10.10.10">
    <property type="entry name" value="Winged helix-like DNA-binding domain superfamily/Winged helix DNA-binding domain"/>
    <property type="match status" value="1"/>
</dbReference>
<dbReference type="NCBIfam" id="TIGR02937">
    <property type="entry name" value="sigma70-ECF"/>
    <property type="match status" value="1"/>
</dbReference>
<dbReference type="EMBL" id="BNAG01000002">
    <property type="protein sequence ID" value="GHE60993.1"/>
    <property type="molecule type" value="Genomic_DNA"/>
</dbReference>
<dbReference type="InterPro" id="IPR014284">
    <property type="entry name" value="RNA_pol_sigma-70_dom"/>
</dbReference>
<gene>
    <name evidence="1" type="ORF">GCM10011340_14870</name>
</gene>
<dbReference type="Gene3D" id="1.10.1740.10">
    <property type="match status" value="1"/>
</dbReference>
<name>A0ABQ3I3H7_9BACT</name>
<evidence type="ECO:0000313" key="2">
    <source>
        <dbReference type="Proteomes" id="UP000658258"/>
    </source>
</evidence>
<dbReference type="InterPro" id="IPR013324">
    <property type="entry name" value="RNA_pol_sigma_r3/r4-like"/>
</dbReference>
<dbReference type="RefSeq" id="WP_189629601.1">
    <property type="nucleotide sequence ID" value="NZ_BNAG01000002.1"/>
</dbReference>